<proteinExistence type="predicted"/>
<dbReference type="RefSeq" id="WP_191040892.1">
    <property type="nucleotide sequence ID" value="NZ_JACXAA010000008.1"/>
</dbReference>
<evidence type="ECO:0000313" key="2">
    <source>
        <dbReference type="Proteomes" id="UP000653797"/>
    </source>
</evidence>
<comment type="caution">
    <text evidence="1">The sequence shown here is derived from an EMBL/GenBank/DDBJ whole genome shotgun (WGS) entry which is preliminary data.</text>
</comment>
<accession>A0A927GF24</accession>
<dbReference type="Proteomes" id="UP000653797">
    <property type="component" value="Unassembled WGS sequence"/>
</dbReference>
<name>A0A927GF24_9BACT</name>
<evidence type="ECO:0000313" key="1">
    <source>
        <dbReference type="EMBL" id="MBD2755261.1"/>
    </source>
</evidence>
<sequence length="84" mass="8958">MAQYRFGNQAPITLESDELVIAQLNVVIRNGDQGGGFQTLKRIAARFAHQQGGVVGDSILYCGESGCYFFPGLIAIIAPDKSPG</sequence>
<protein>
    <submittedName>
        <fullName evidence="1">Uncharacterized protein</fullName>
    </submittedName>
</protein>
<dbReference type="AlphaFoldDB" id="A0A927GF24"/>
<reference evidence="1" key="1">
    <citation type="submission" date="2020-09" db="EMBL/GenBank/DDBJ databases">
        <authorList>
            <person name="Kim M.K."/>
        </authorList>
    </citation>
    <scope>NUCLEOTIDE SEQUENCE</scope>
    <source>
        <strain evidence="1">BT704</strain>
    </source>
</reference>
<keyword evidence="2" id="KW-1185">Reference proteome</keyword>
<organism evidence="1 2">
    <name type="scientific">Spirosoma validum</name>
    <dbReference type="NCBI Taxonomy" id="2771355"/>
    <lineage>
        <taxon>Bacteria</taxon>
        <taxon>Pseudomonadati</taxon>
        <taxon>Bacteroidota</taxon>
        <taxon>Cytophagia</taxon>
        <taxon>Cytophagales</taxon>
        <taxon>Cytophagaceae</taxon>
        <taxon>Spirosoma</taxon>
    </lineage>
</organism>
<gene>
    <name evidence="1" type="ORF">IC230_20335</name>
</gene>
<dbReference type="EMBL" id="JACXAA010000008">
    <property type="protein sequence ID" value="MBD2755261.1"/>
    <property type="molecule type" value="Genomic_DNA"/>
</dbReference>